<organism evidence="1 2">
    <name type="scientific">Klebsiella quasipneumoniae</name>
    <dbReference type="NCBI Taxonomy" id="1463165"/>
    <lineage>
        <taxon>Bacteria</taxon>
        <taxon>Pseudomonadati</taxon>
        <taxon>Pseudomonadota</taxon>
        <taxon>Gammaproteobacteria</taxon>
        <taxon>Enterobacterales</taxon>
        <taxon>Enterobacteriaceae</taxon>
        <taxon>Klebsiella/Raoultella group</taxon>
        <taxon>Klebsiella</taxon>
        <taxon>Klebsiella pneumoniae complex</taxon>
    </lineage>
</organism>
<evidence type="ECO:0000313" key="1">
    <source>
        <dbReference type="EMBL" id="SSF19968.1"/>
    </source>
</evidence>
<dbReference type="RefSeq" id="WP_256596178.1">
    <property type="nucleotide sequence ID" value="NZ_UFBM01000002.1"/>
</dbReference>
<dbReference type="AlphaFoldDB" id="A0ABD7MWM3"/>
<dbReference type="EMBL" id="UFBM01000002">
    <property type="protein sequence ID" value="SSF19968.1"/>
    <property type="molecule type" value="Genomic_DNA"/>
</dbReference>
<accession>A0ABD7MWM3</accession>
<evidence type="ECO:0000313" key="2">
    <source>
        <dbReference type="Proteomes" id="UP000252079"/>
    </source>
</evidence>
<gene>
    <name evidence="1" type="ORF">SAMEA23995918_00263</name>
</gene>
<name>A0ABD7MWM3_9ENTR</name>
<protein>
    <submittedName>
        <fullName evidence="1">Phage T7 tail fibre protein</fullName>
    </submittedName>
</protein>
<proteinExistence type="predicted"/>
<sequence>MTVSTQVSRNEYTGNGATTQYDFTFRILDKSHLLVQTLDTSESIVTLTLGTDYTVTGVNRYNGGKVVLTSALPAGYKISIERSTPVTQEASIRNQGGFFPEIHEDALDKLTMLVQQAYGWWSGLSLRKPSWLANYYDALNNRIRNLRDPSQAQDAATKGYTDSADSNLQQQINVNQSRALRVPEAAVGMVPAVAGRKNKILAFNSSGDPIAVLPESGSAADVLIQLASSELSGGTLVQLREQINVQDALSPMLYSGRVVRLSVFYARGLTNDAAFAAAFEASKNADGYNCRIIVNDTPYTVEITNTVYQFRTNLETRYNLNTYSGFNCGVVGEFKFNGTAQFKFIRCYRPYVNVVIQGGTGIAGIDLITPTNSSIAVQLETVVVGAEIHIDIVNYPGYGLATFGTKFLSSQGVKGLYPSTVNAYLSGGAVYMAGTNGFGEFSSIWELDCTHGSVFNAIYDVVVHKYEGSDLLVNICNSIRFGYLLLGVANAKIFDSQGVYVGHHLGVAGSSPTVKQTEDLYCMDIVNSWVRFGQSRLFGANCGFRIGSASNVLFDSLEGYHINQAISITNSTSYTGTSNSPTVDVHVKQINVVNGNGQYAYSSKHCIHVDDAMLANLTIEDGRIQWNVNGRTSEYAYAIYGGSLSTSHIKIDNVRLLGNYDAEPVYMPNYDCIVKMHTPDTEVNVGGTRTTGSGRRLRINWGMSTTETEYTSKPTKRVYVVATVTAAGGNFIARVDGKPAMYAAGVAGTFSGTFEVSKGQKAYYSMASSSVVDSYAELELG</sequence>
<comment type="caution">
    <text evidence="1">The sequence shown here is derived from an EMBL/GenBank/DDBJ whole genome shotgun (WGS) entry which is preliminary data.</text>
</comment>
<dbReference type="Proteomes" id="UP000252079">
    <property type="component" value="Unassembled WGS sequence"/>
</dbReference>
<reference evidence="1 2" key="1">
    <citation type="submission" date="2018-07" db="EMBL/GenBank/DDBJ databases">
        <authorList>
            <consortium name="Pathogen Informatics"/>
        </authorList>
    </citation>
    <scope>NUCLEOTIDE SEQUENCE [LARGE SCALE GENOMIC DNA]</scope>
    <source>
        <strain evidence="1 2">4300STDY6636950</strain>
    </source>
</reference>